<dbReference type="Gene3D" id="1.20.120.330">
    <property type="entry name" value="Nucleotidyltransferases domain 2"/>
    <property type="match status" value="1"/>
</dbReference>
<dbReference type="AlphaFoldDB" id="A0A7C4JSU9"/>
<accession>A0A7C4JSU9</accession>
<gene>
    <name evidence="1" type="ORF">ENT66_08040</name>
</gene>
<name>A0A7C4JSU9_9BACT</name>
<evidence type="ECO:0000313" key="1">
    <source>
        <dbReference type="EMBL" id="HGQ86216.1"/>
    </source>
</evidence>
<sequence>MKDMINLAEKHGLYINWKKWDMGQVTMREIRNIITHEYPEEEEIIAEILNKLKILVEELGPLIYS</sequence>
<dbReference type="EMBL" id="DSZN01000119">
    <property type="protein sequence ID" value="HGQ86216.1"/>
    <property type="molecule type" value="Genomic_DNA"/>
</dbReference>
<comment type="caution">
    <text evidence="1">The sequence shown here is derived from an EMBL/GenBank/DDBJ whole genome shotgun (WGS) entry which is preliminary data.</text>
</comment>
<reference evidence="1" key="1">
    <citation type="journal article" date="2020" name="mSystems">
        <title>Genome- and Community-Level Interaction Insights into Carbon Utilization and Element Cycling Functions of Hydrothermarchaeota in Hydrothermal Sediment.</title>
        <authorList>
            <person name="Zhou Z."/>
            <person name="Liu Y."/>
            <person name="Xu W."/>
            <person name="Pan J."/>
            <person name="Luo Z.H."/>
            <person name="Li M."/>
        </authorList>
    </citation>
    <scope>NUCLEOTIDE SEQUENCE [LARGE SCALE GENOMIC DNA]</scope>
    <source>
        <strain evidence="1">SpSt-6</strain>
    </source>
</reference>
<proteinExistence type="predicted"/>
<organism evidence="1">
    <name type="scientific">Thermodesulfobacterium geofontis</name>
    <dbReference type="NCBI Taxonomy" id="1295609"/>
    <lineage>
        <taxon>Bacteria</taxon>
        <taxon>Pseudomonadati</taxon>
        <taxon>Thermodesulfobacteriota</taxon>
        <taxon>Thermodesulfobacteria</taxon>
        <taxon>Thermodesulfobacteriales</taxon>
        <taxon>Thermodesulfobacteriaceae</taxon>
        <taxon>Thermodesulfobacterium</taxon>
    </lineage>
</organism>
<dbReference type="SUPFAM" id="SSF81593">
    <property type="entry name" value="Nucleotidyltransferase substrate binding subunit/domain"/>
    <property type="match status" value="1"/>
</dbReference>
<protein>
    <submittedName>
        <fullName evidence="1">Uncharacterized protein</fullName>
    </submittedName>
</protein>